<accession>A0A9C6X821</accession>
<organism evidence="1 2">
    <name type="scientific">Frankliniella occidentalis</name>
    <name type="common">Western flower thrips</name>
    <name type="synonym">Euthrips occidentalis</name>
    <dbReference type="NCBI Taxonomy" id="133901"/>
    <lineage>
        <taxon>Eukaryota</taxon>
        <taxon>Metazoa</taxon>
        <taxon>Ecdysozoa</taxon>
        <taxon>Arthropoda</taxon>
        <taxon>Hexapoda</taxon>
        <taxon>Insecta</taxon>
        <taxon>Pterygota</taxon>
        <taxon>Neoptera</taxon>
        <taxon>Paraneoptera</taxon>
        <taxon>Thysanoptera</taxon>
        <taxon>Terebrantia</taxon>
        <taxon>Thripoidea</taxon>
        <taxon>Thripidae</taxon>
        <taxon>Frankliniella</taxon>
    </lineage>
</organism>
<evidence type="ECO:0000313" key="1">
    <source>
        <dbReference type="Proteomes" id="UP000504606"/>
    </source>
</evidence>
<protein>
    <submittedName>
        <fullName evidence="2">Uncharacterized protein LOC127751413</fullName>
    </submittedName>
</protein>
<reference evidence="2" key="1">
    <citation type="submission" date="2025-08" db="UniProtKB">
        <authorList>
            <consortium name="RefSeq"/>
        </authorList>
    </citation>
    <scope>IDENTIFICATION</scope>
    <source>
        <tissue evidence="2">Whole organism</tissue>
    </source>
</reference>
<dbReference type="KEGG" id="foc:127751413"/>
<sequence>MDPAASMRLHLRGERPAQDFYFAAELEAKNWPQLSPMEVASVLATVSSPSERQKQLERLASPITSKLILAPPPALKDRLGPKPIESLHRVKVGRVEKRHEEKMTKKISFHGLPFIHIGAKNFYLIGDSQMVRLARTLKFLI</sequence>
<keyword evidence="1" id="KW-1185">Reference proteome</keyword>
<evidence type="ECO:0000313" key="2">
    <source>
        <dbReference type="RefSeq" id="XP_052130892.1"/>
    </source>
</evidence>
<gene>
    <name evidence="2" type="primary">LOC127751413</name>
</gene>
<dbReference type="AlphaFoldDB" id="A0A9C6X821"/>
<proteinExistence type="predicted"/>
<dbReference type="RefSeq" id="XP_052130892.1">
    <property type="nucleotide sequence ID" value="XM_052274932.1"/>
</dbReference>
<dbReference type="GeneID" id="127751413"/>
<feature type="non-terminal residue" evidence="2">
    <location>
        <position position="141"/>
    </location>
</feature>
<dbReference type="Proteomes" id="UP000504606">
    <property type="component" value="Unplaced"/>
</dbReference>
<name>A0A9C6X821_FRAOC</name>